<organism evidence="1">
    <name type="scientific">Anguilla anguilla</name>
    <name type="common">European freshwater eel</name>
    <name type="synonym">Muraena anguilla</name>
    <dbReference type="NCBI Taxonomy" id="7936"/>
    <lineage>
        <taxon>Eukaryota</taxon>
        <taxon>Metazoa</taxon>
        <taxon>Chordata</taxon>
        <taxon>Craniata</taxon>
        <taxon>Vertebrata</taxon>
        <taxon>Euteleostomi</taxon>
        <taxon>Actinopterygii</taxon>
        <taxon>Neopterygii</taxon>
        <taxon>Teleostei</taxon>
        <taxon>Anguilliformes</taxon>
        <taxon>Anguillidae</taxon>
        <taxon>Anguilla</taxon>
    </lineage>
</organism>
<name>A0A0E9UD72_ANGAN</name>
<sequence>MATLTEFLCGDERTFQKDNHLCSTPLIRPFMVEWPDGSHSYCLPKGT</sequence>
<reference evidence="1" key="2">
    <citation type="journal article" date="2015" name="Fish Shellfish Immunol.">
        <title>Early steps in the European eel (Anguilla anguilla)-Vibrio vulnificus interaction in the gills: Role of the RtxA13 toxin.</title>
        <authorList>
            <person name="Callol A."/>
            <person name="Pajuelo D."/>
            <person name="Ebbesson L."/>
            <person name="Teles M."/>
            <person name="MacKenzie S."/>
            <person name="Amaro C."/>
        </authorList>
    </citation>
    <scope>NUCLEOTIDE SEQUENCE</scope>
</reference>
<accession>A0A0E9UD72</accession>
<dbReference type="EMBL" id="GBXM01045679">
    <property type="protein sequence ID" value="JAH62898.1"/>
    <property type="molecule type" value="Transcribed_RNA"/>
</dbReference>
<dbReference type="AlphaFoldDB" id="A0A0E9UD72"/>
<proteinExistence type="predicted"/>
<protein>
    <submittedName>
        <fullName evidence="1">Uncharacterized protein</fullName>
    </submittedName>
</protein>
<reference evidence="1" key="1">
    <citation type="submission" date="2014-11" db="EMBL/GenBank/DDBJ databases">
        <authorList>
            <person name="Amaro Gonzalez C."/>
        </authorList>
    </citation>
    <scope>NUCLEOTIDE SEQUENCE</scope>
</reference>
<evidence type="ECO:0000313" key="1">
    <source>
        <dbReference type="EMBL" id="JAH62898.1"/>
    </source>
</evidence>